<dbReference type="InterPro" id="IPR050603">
    <property type="entry name" value="MYST_HAT"/>
</dbReference>
<dbReference type="OrthoDB" id="787137at2759"/>
<dbReference type="STRING" id="1392247.A0A3N4KDJ6"/>
<keyword evidence="4 17" id="KW-0808">Transferase</keyword>
<dbReference type="GO" id="GO:0008270">
    <property type="term" value="F:zinc ion binding"/>
    <property type="evidence" value="ECO:0007669"/>
    <property type="project" value="UniProtKB-KW"/>
</dbReference>
<feature type="compositionally biased region" description="Polar residues" evidence="15">
    <location>
        <begin position="1"/>
        <end position="13"/>
    </location>
</feature>
<evidence type="ECO:0000313" key="18">
    <source>
        <dbReference type="Proteomes" id="UP000277580"/>
    </source>
</evidence>
<keyword evidence="18" id="KW-1185">Reference proteome</keyword>
<evidence type="ECO:0000256" key="7">
    <source>
        <dbReference type="ARBA" id="ARBA00022833"/>
    </source>
</evidence>
<keyword evidence="12 17" id="KW-0012">Acyltransferase</keyword>
<organism evidence="17 18">
    <name type="scientific">Morchella conica CCBAS932</name>
    <dbReference type="NCBI Taxonomy" id="1392247"/>
    <lineage>
        <taxon>Eukaryota</taxon>
        <taxon>Fungi</taxon>
        <taxon>Dikarya</taxon>
        <taxon>Ascomycota</taxon>
        <taxon>Pezizomycotina</taxon>
        <taxon>Pezizomycetes</taxon>
        <taxon>Pezizales</taxon>
        <taxon>Morchellaceae</taxon>
        <taxon>Morchella</taxon>
    </lineage>
</organism>
<keyword evidence="10" id="KW-0804">Transcription</keyword>
<dbReference type="PROSITE" id="PS51726">
    <property type="entry name" value="MYST_HAT"/>
    <property type="match status" value="1"/>
</dbReference>
<dbReference type="GO" id="GO:0005634">
    <property type="term" value="C:nucleus"/>
    <property type="evidence" value="ECO:0007669"/>
    <property type="project" value="UniProtKB-SubCell"/>
</dbReference>
<dbReference type="EC" id="2.3.1.48" evidence="3"/>
<dbReference type="PANTHER" id="PTHR10615">
    <property type="entry name" value="HISTONE ACETYLTRANSFERASE"/>
    <property type="match status" value="1"/>
</dbReference>
<keyword evidence="8" id="KW-0007">Acetylation</keyword>
<sequence length="332" mass="38024">MPPSRKQQASGPTSAKPAKNTSKKQKAKDDDRPNIAKVVLGEQVMVPLYKSPYPVDLVGEKPEMLYVCEFCFKYTTDISKYLGHRKFCEIGRGMTELPGTFEEQIDREHSIYRVDAETDGLFCSNMCLFAKLFMHDKSIYFDLKGFIFYTVVKSIDEGISAVPGMPVREPLRRVVGFFSKEKMSWDDFNLACILVFEPFLRCGLGTKMIEYSYRLSKREGKPGSPEKPMSDLGKLTYHRYWRRVISGVLLNPDPKRAATTQKEISIADISKITMITPEDILEILGQMEAVVKRPADSQIIISISRVEAFIKKEKVAPAKWTYLSEIDDYWYR</sequence>
<dbReference type="GO" id="GO:0006355">
    <property type="term" value="P:regulation of DNA-templated transcription"/>
    <property type="evidence" value="ECO:0007669"/>
    <property type="project" value="InterPro"/>
</dbReference>
<protein>
    <recommendedName>
        <fullName evidence="3">histone acetyltransferase</fullName>
        <ecNumber evidence="3">2.3.1.48</ecNumber>
    </recommendedName>
</protein>
<dbReference type="Gene3D" id="3.40.630.30">
    <property type="match status" value="1"/>
</dbReference>
<dbReference type="PANTHER" id="PTHR10615:SF219">
    <property type="entry name" value="HISTONE ACETYLTRANSFERASE KAT5"/>
    <property type="match status" value="1"/>
</dbReference>
<dbReference type="FunCoup" id="A0A3N4KDJ6">
    <property type="interactions" value="280"/>
</dbReference>
<dbReference type="AlphaFoldDB" id="A0A3N4KDJ6"/>
<accession>A0A3N4KDJ6</accession>
<feature type="active site" description="Proton donor/acceptor" evidence="14">
    <location>
        <position position="226"/>
    </location>
</feature>
<keyword evidence="9" id="KW-0805">Transcription regulation</keyword>
<dbReference type="SUPFAM" id="SSF55729">
    <property type="entry name" value="Acyl-CoA N-acyltransferases (Nat)"/>
    <property type="match status" value="1"/>
</dbReference>
<dbReference type="InterPro" id="IPR036388">
    <property type="entry name" value="WH-like_DNA-bd_sf"/>
</dbReference>
<feature type="domain" description="MYST-type HAT" evidence="16">
    <location>
        <begin position="30"/>
        <end position="322"/>
    </location>
</feature>
<evidence type="ECO:0000256" key="6">
    <source>
        <dbReference type="ARBA" id="ARBA00022771"/>
    </source>
</evidence>
<dbReference type="EMBL" id="ML119161">
    <property type="protein sequence ID" value="RPB08557.1"/>
    <property type="molecule type" value="Genomic_DNA"/>
</dbReference>
<evidence type="ECO:0000256" key="11">
    <source>
        <dbReference type="ARBA" id="ARBA00023242"/>
    </source>
</evidence>
<evidence type="ECO:0000256" key="12">
    <source>
        <dbReference type="ARBA" id="ARBA00023315"/>
    </source>
</evidence>
<dbReference type="InterPro" id="IPR040706">
    <property type="entry name" value="Zf-MYST"/>
</dbReference>
<comment type="function">
    <text evidence="13">Catalytic component of the NuA4 histone acetyltransferase (HAT) complex which is involved in epigenetic transcriptional activation of selected genes principally by acetylation of nucleosomal histones H4, H3, H2B, H2A and H2A variant H2A.Z. Acetylates histone H4 to form H4K5ac, H4K8ac, H4K12ac and H4K16ac, histone H3 to form H3K14ac, and histone H2A to form H2AK4ac and H2AK7ac. The NuA4 complex is involved in the DNA damage response and is required for chromosome segregation. The NuA4 complex plays a direct role in repair of DNA double-strand breaks (DSBs) through homologous recombination. Recruitment to promoters depends on H3K4me. Also acetylates non-histone proteins. In addition to protein acetyltransferase, can use different acyl-CoA substrates, such as 2-hydroxyisobutanoyl-CoA (2-hydroxyisobutyryl-CoA) or (2E)-butenoyl-CoA (crotonyl-CoA), and is able to mediate protein 2-hydroxyisobutyrylation and crotonylation, respectively.</text>
</comment>
<evidence type="ECO:0000313" key="17">
    <source>
        <dbReference type="EMBL" id="RPB08557.1"/>
    </source>
</evidence>
<dbReference type="InterPro" id="IPR016181">
    <property type="entry name" value="Acyl_CoA_acyltransferase"/>
</dbReference>
<name>A0A3N4KDJ6_9PEZI</name>
<feature type="region of interest" description="Disordered" evidence="15">
    <location>
        <begin position="1"/>
        <end position="32"/>
    </location>
</feature>
<dbReference type="GO" id="GO:0035267">
    <property type="term" value="C:NuA4 histone acetyltransferase complex"/>
    <property type="evidence" value="ECO:0007669"/>
    <property type="project" value="TreeGrafter"/>
</dbReference>
<dbReference type="InParanoid" id="A0A3N4KDJ6"/>
<keyword evidence="7" id="KW-0862">Zinc</keyword>
<dbReference type="Pfam" id="PF01853">
    <property type="entry name" value="MOZ_SAS"/>
    <property type="match status" value="1"/>
</dbReference>
<evidence type="ECO:0000256" key="3">
    <source>
        <dbReference type="ARBA" id="ARBA00013184"/>
    </source>
</evidence>
<evidence type="ECO:0000256" key="13">
    <source>
        <dbReference type="ARBA" id="ARBA00045805"/>
    </source>
</evidence>
<keyword evidence="6" id="KW-0863">Zinc-finger</keyword>
<comment type="subcellular location">
    <subcellularLocation>
        <location evidence="1">Nucleus</location>
    </subcellularLocation>
</comment>
<evidence type="ECO:0000256" key="9">
    <source>
        <dbReference type="ARBA" id="ARBA00023015"/>
    </source>
</evidence>
<dbReference type="Gene3D" id="1.10.10.10">
    <property type="entry name" value="Winged helix-like DNA-binding domain superfamily/Winged helix DNA-binding domain"/>
    <property type="match status" value="1"/>
</dbReference>
<evidence type="ECO:0000256" key="14">
    <source>
        <dbReference type="PIRSR" id="PIRSR602717-51"/>
    </source>
</evidence>
<keyword evidence="11" id="KW-0539">Nucleus</keyword>
<evidence type="ECO:0000256" key="10">
    <source>
        <dbReference type="ARBA" id="ARBA00023163"/>
    </source>
</evidence>
<dbReference type="Pfam" id="PF17772">
    <property type="entry name" value="zf-MYST"/>
    <property type="match status" value="1"/>
</dbReference>
<evidence type="ECO:0000256" key="5">
    <source>
        <dbReference type="ARBA" id="ARBA00022723"/>
    </source>
</evidence>
<proteinExistence type="inferred from homology"/>
<dbReference type="Proteomes" id="UP000277580">
    <property type="component" value="Unassembled WGS sequence"/>
</dbReference>
<evidence type="ECO:0000256" key="15">
    <source>
        <dbReference type="SAM" id="MobiDB-lite"/>
    </source>
</evidence>
<gene>
    <name evidence="17" type="ORF">P167DRAFT_567799</name>
</gene>
<reference evidence="17 18" key="1">
    <citation type="journal article" date="2018" name="Nat. Ecol. Evol.">
        <title>Pezizomycetes genomes reveal the molecular basis of ectomycorrhizal truffle lifestyle.</title>
        <authorList>
            <person name="Murat C."/>
            <person name="Payen T."/>
            <person name="Noel B."/>
            <person name="Kuo A."/>
            <person name="Morin E."/>
            <person name="Chen J."/>
            <person name="Kohler A."/>
            <person name="Krizsan K."/>
            <person name="Balestrini R."/>
            <person name="Da Silva C."/>
            <person name="Montanini B."/>
            <person name="Hainaut M."/>
            <person name="Levati E."/>
            <person name="Barry K.W."/>
            <person name="Belfiori B."/>
            <person name="Cichocki N."/>
            <person name="Clum A."/>
            <person name="Dockter R.B."/>
            <person name="Fauchery L."/>
            <person name="Guy J."/>
            <person name="Iotti M."/>
            <person name="Le Tacon F."/>
            <person name="Lindquist E.A."/>
            <person name="Lipzen A."/>
            <person name="Malagnac F."/>
            <person name="Mello A."/>
            <person name="Molinier V."/>
            <person name="Miyauchi S."/>
            <person name="Poulain J."/>
            <person name="Riccioni C."/>
            <person name="Rubini A."/>
            <person name="Sitrit Y."/>
            <person name="Splivallo R."/>
            <person name="Traeger S."/>
            <person name="Wang M."/>
            <person name="Zifcakova L."/>
            <person name="Wipf D."/>
            <person name="Zambonelli A."/>
            <person name="Paolocci F."/>
            <person name="Nowrousian M."/>
            <person name="Ottonello S."/>
            <person name="Baldrian P."/>
            <person name="Spatafora J.W."/>
            <person name="Henrissat B."/>
            <person name="Nagy L.G."/>
            <person name="Aury J.M."/>
            <person name="Wincker P."/>
            <person name="Grigoriev I.V."/>
            <person name="Bonfante P."/>
            <person name="Martin F.M."/>
        </authorList>
    </citation>
    <scope>NUCLEOTIDE SEQUENCE [LARGE SCALE GENOMIC DNA]</scope>
    <source>
        <strain evidence="17 18">CCBAS932</strain>
    </source>
</reference>
<evidence type="ECO:0000256" key="4">
    <source>
        <dbReference type="ARBA" id="ARBA00022679"/>
    </source>
</evidence>
<dbReference type="Gene3D" id="3.30.60.60">
    <property type="entry name" value="N-acetyl transferase-like"/>
    <property type="match status" value="1"/>
</dbReference>
<evidence type="ECO:0000256" key="8">
    <source>
        <dbReference type="ARBA" id="ARBA00022990"/>
    </source>
</evidence>
<comment type="similarity">
    <text evidence="2">Belongs to the MYST (SAS/MOZ) family.</text>
</comment>
<keyword evidence="5" id="KW-0479">Metal-binding</keyword>
<evidence type="ECO:0000256" key="1">
    <source>
        <dbReference type="ARBA" id="ARBA00004123"/>
    </source>
</evidence>
<evidence type="ECO:0000256" key="2">
    <source>
        <dbReference type="ARBA" id="ARBA00010107"/>
    </source>
</evidence>
<evidence type="ECO:0000259" key="16">
    <source>
        <dbReference type="PROSITE" id="PS51726"/>
    </source>
</evidence>
<dbReference type="GO" id="GO:0046972">
    <property type="term" value="F:histone H4K16 acetyltransferase activity"/>
    <property type="evidence" value="ECO:0007669"/>
    <property type="project" value="TreeGrafter"/>
</dbReference>
<dbReference type="InterPro" id="IPR002717">
    <property type="entry name" value="HAT_MYST-type"/>
</dbReference>